<dbReference type="Proteomes" id="UP000436088">
    <property type="component" value="Unassembled WGS sequence"/>
</dbReference>
<organism evidence="2 3">
    <name type="scientific">Hibiscus syriacus</name>
    <name type="common">Rose of Sharon</name>
    <dbReference type="NCBI Taxonomy" id="106335"/>
    <lineage>
        <taxon>Eukaryota</taxon>
        <taxon>Viridiplantae</taxon>
        <taxon>Streptophyta</taxon>
        <taxon>Embryophyta</taxon>
        <taxon>Tracheophyta</taxon>
        <taxon>Spermatophyta</taxon>
        <taxon>Magnoliopsida</taxon>
        <taxon>eudicotyledons</taxon>
        <taxon>Gunneridae</taxon>
        <taxon>Pentapetalae</taxon>
        <taxon>rosids</taxon>
        <taxon>malvids</taxon>
        <taxon>Malvales</taxon>
        <taxon>Malvaceae</taxon>
        <taxon>Malvoideae</taxon>
        <taxon>Hibiscus</taxon>
    </lineage>
</organism>
<protein>
    <submittedName>
        <fullName evidence="2">Uncharacterized protein</fullName>
    </submittedName>
</protein>
<keyword evidence="3" id="KW-1185">Reference proteome</keyword>
<evidence type="ECO:0000313" key="2">
    <source>
        <dbReference type="EMBL" id="KAE8698484.1"/>
    </source>
</evidence>
<feature type="chain" id="PRO_5025366710" evidence="1">
    <location>
        <begin position="23"/>
        <end position="149"/>
    </location>
</feature>
<sequence>MNNIFSIPILIISFAFLSAVDCASNGAGEWQILTNLNYSSHIRLHPHTLLFVTVLWCGQSRSLMRELSRSVADKKMEFDSLKLMFIHRNTEKVFADSIGASYGITNADSPEELPLKPLNSQEDLKSFLEATDKALILAEFCGWAPKLLA</sequence>
<evidence type="ECO:0000313" key="3">
    <source>
        <dbReference type="Proteomes" id="UP000436088"/>
    </source>
</evidence>
<proteinExistence type="predicted"/>
<feature type="signal peptide" evidence="1">
    <location>
        <begin position="1"/>
        <end position="22"/>
    </location>
</feature>
<comment type="caution">
    <text evidence="2">The sequence shown here is derived from an EMBL/GenBank/DDBJ whole genome shotgun (WGS) entry which is preliminary data.</text>
</comment>
<dbReference type="AlphaFoldDB" id="A0A6A3A2H1"/>
<reference evidence="2" key="1">
    <citation type="submission" date="2019-09" db="EMBL/GenBank/DDBJ databases">
        <title>Draft genome information of white flower Hibiscus syriacus.</title>
        <authorList>
            <person name="Kim Y.-M."/>
        </authorList>
    </citation>
    <scope>NUCLEOTIDE SEQUENCE [LARGE SCALE GENOMIC DNA]</scope>
    <source>
        <strain evidence="2">YM2019G1</strain>
    </source>
</reference>
<name>A0A6A3A2H1_HIBSY</name>
<accession>A0A6A3A2H1</accession>
<gene>
    <name evidence="2" type="ORF">F3Y22_tig00110597pilonHSYRG00287</name>
</gene>
<keyword evidence="1" id="KW-0732">Signal</keyword>
<dbReference type="EMBL" id="VEPZ02001044">
    <property type="protein sequence ID" value="KAE8698484.1"/>
    <property type="molecule type" value="Genomic_DNA"/>
</dbReference>
<evidence type="ECO:0000256" key="1">
    <source>
        <dbReference type="SAM" id="SignalP"/>
    </source>
</evidence>